<dbReference type="Proteomes" id="UP000799424">
    <property type="component" value="Unassembled WGS sequence"/>
</dbReference>
<feature type="compositionally biased region" description="Polar residues" evidence="1">
    <location>
        <begin position="331"/>
        <end position="347"/>
    </location>
</feature>
<feature type="region of interest" description="Disordered" evidence="1">
    <location>
        <begin position="301"/>
        <end position="370"/>
    </location>
</feature>
<organism evidence="2 3">
    <name type="scientific">Ophiobolus disseminans</name>
    <dbReference type="NCBI Taxonomy" id="1469910"/>
    <lineage>
        <taxon>Eukaryota</taxon>
        <taxon>Fungi</taxon>
        <taxon>Dikarya</taxon>
        <taxon>Ascomycota</taxon>
        <taxon>Pezizomycotina</taxon>
        <taxon>Dothideomycetes</taxon>
        <taxon>Pleosporomycetidae</taxon>
        <taxon>Pleosporales</taxon>
        <taxon>Pleosporineae</taxon>
        <taxon>Phaeosphaeriaceae</taxon>
        <taxon>Ophiobolus</taxon>
    </lineage>
</organism>
<gene>
    <name evidence="2" type="ORF">CC86DRAFT_6845</name>
</gene>
<feature type="compositionally biased region" description="Basic and acidic residues" evidence="1">
    <location>
        <begin position="359"/>
        <end position="370"/>
    </location>
</feature>
<feature type="compositionally biased region" description="Basic and acidic residues" evidence="1">
    <location>
        <begin position="91"/>
        <end position="101"/>
    </location>
</feature>
<reference evidence="2" key="1">
    <citation type="journal article" date="2020" name="Stud. Mycol.">
        <title>101 Dothideomycetes genomes: a test case for predicting lifestyles and emergence of pathogens.</title>
        <authorList>
            <person name="Haridas S."/>
            <person name="Albert R."/>
            <person name="Binder M."/>
            <person name="Bloem J."/>
            <person name="Labutti K."/>
            <person name="Salamov A."/>
            <person name="Andreopoulos B."/>
            <person name="Baker S."/>
            <person name="Barry K."/>
            <person name="Bills G."/>
            <person name="Bluhm B."/>
            <person name="Cannon C."/>
            <person name="Castanera R."/>
            <person name="Culley D."/>
            <person name="Daum C."/>
            <person name="Ezra D."/>
            <person name="Gonzalez J."/>
            <person name="Henrissat B."/>
            <person name="Kuo A."/>
            <person name="Liang C."/>
            <person name="Lipzen A."/>
            <person name="Lutzoni F."/>
            <person name="Magnuson J."/>
            <person name="Mondo S."/>
            <person name="Nolan M."/>
            <person name="Ohm R."/>
            <person name="Pangilinan J."/>
            <person name="Park H.-J."/>
            <person name="Ramirez L."/>
            <person name="Alfaro M."/>
            <person name="Sun H."/>
            <person name="Tritt A."/>
            <person name="Yoshinaga Y."/>
            <person name="Zwiers L.-H."/>
            <person name="Turgeon B."/>
            <person name="Goodwin S."/>
            <person name="Spatafora J."/>
            <person name="Crous P."/>
            <person name="Grigoriev I."/>
        </authorList>
    </citation>
    <scope>NUCLEOTIDE SEQUENCE</scope>
    <source>
        <strain evidence="2">CBS 113818</strain>
    </source>
</reference>
<feature type="region of interest" description="Disordered" evidence="1">
    <location>
        <begin position="1"/>
        <end position="75"/>
    </location>
</feature>
<keyword evidence="3" id="KW-1185">Reference proteome</keyword>
<protein>
    <submittedName>
        <fullName evidence="2">Uncharacterized protein</fullName>
    </submittedName>
</protein>
<evidence type="ECO:0000313" key="3">
    <source>
        <dbReference type="Proteomes" id="UP000799424"/>
    </source>
</evidence>
<feature type="region of interest" description="Disordered" evidence="1">
    <location>
        <begin position="91"/>
        <end position="147"/>
    </location>
</feature>
<evidence type="ECO:0000313" key="2">
    <source>
        <dbReference type="EMBL" id="KAF2833228.1"/>
    </source>
</evidence>
<accession>A0A6A7AKJ3</accession>
<feature type="compositionally biased region" description="Low complexity" evidence="1">
    <location>
        <begin position="103"/>
        <end position="117"/>
    </location>
</feature>
<name>A0A6A7AKJ3_9PLEO</name>
<feature type="compositionally biased region" description="Low complexity" evidence="1">
    <location>
        <begin position="64"/>
        <end position="75"/>
    </location>
</feature>
<sequence>MAYNGDDNDYNDRTSRAQISQPSPPDFWTAPEPSTAGGTDDGNFVGLQPSGNSFYVDDDTAWPSQKLSSSSSDASNIPARYFIDDLVRERLSHGPHGEPRPIDTASAAGHADQAAADSWKEPDLAQVSSGSECQPYDMCSQSRSYDDDGTMAGEIQRQLGHEHIEYSGSPIDPDFLLGDEYWFKEPCGESRPSYTRSVNNMACVNAELAPQYREPHTQSQGWTGAGVMQPSTNCGPAVQNNMGYEPREGPWTAFSATNFAQPQSYVYVSRNTTSHGNQTGSFHTSEESWGHVHMGMSSVIDDETTDTSFDPNFDDTMEASGYTARPPFSKPQEQQQQSWASTRSGSEYQDALEADVDMDYQHDRTERRPW</sequence>
<dbReference type="AlphaFoldDB" id="A0A6A7AKJ3"/>
<evidence type="ECO:0000256" key="1">
    <source>
        <dbReference type="SAM" id="MobiDB-lite"/>
    </source>
</evidence>
<proteinExistence type="predicted"/>
<dbReference type="EMBL" id="MU006216">
    <property type="protein sequence ID" value="KAF2833228.1"/>
    <property type="molecule type" value="Genomic_DNA"/>
</dbReference>